<protein>
    <recommendedName>
        <fullName evidence="12">Chloride channel protein</fullName>
    </recommendedName>
</protein>
<dbReference type="GO" id="GO:0016020">
    <property type="term" value="C:membrane"/>
    <property type="evidence" value="ECO:0007669"/>
    <property type="project" value="UniProtKB-SubCell"/>
</dbReference>
<evidence type="ECO:0000256" key="9">
    <source>
        <dbReference type="ARBA" id="ARBA00023136"/>
    </source>
</evidence>
<evidence type="ECO:0000256" key="6">
    <source>
        <dbReference type="ARBA" id="ARBA00022989"/>
    </source>
</evidence>
<dbReference type="GO" id="GO:0005254">
    <property type="term" value="F:chloride channel activity"/>
    <property type="evidence" value="ECO:0007669"/>
    <property type="project" value="UniProtKB-UniRule"/>
</dbReference>
<evidence type="ECO:0000256" key="8">
    <source>
        <dbReference type="ARBA" id="ARBA00023122"/>
    </source>
</evidence>
<evidence type="ECO:0000313" key="15">
    <source>
        <dbReference type="Proteomes" id="UP000015105"/>
    </source>
</evidence>
<dbReference type="Gramene" id="AET4Gv20067600.33">
    <property type="protein sequence ID" value="AET4Gv20067600.33"/>
    <property type="gene ID" value="AET4Gv20067600"/>
</dbReference>
<evidence type="ECO:0000256" key="12">
    <source>
        <dbReference type="RuleBase" id="RU361221"/>
    </source>
</evidence>
<dbReference type="InterPro" id="IPR051280">
    <property type="entry name" value="Cl-channel/antiporter"/>
</dbReference>
<evidence type="ECO:0000256" key="3">
    <source>
        <dbReference type="ARBA" id="ARBA00022448"/>
    </source>
</evidence>
<evidence type="ECO:0000259" key="13">
    <source>
        <dbReference type="PROSITE" id="PS51371"/>
    </source>
</evidence>
<accession>A0A453H4U1</accession>
<dbReference type="InterPro" id="IPR046342">
    <property type="entry name" value="CBS_dom_sf"/>
</dbReference>
<reference evidence="15" key="1">
    <citation type="journal article" date="2014" name="Science">
        <title>Ancient hybridizations among the ancestral genomes of bread wheat.</title>
        <authorList>
            <consortium name="International Wheat Genome Sequencing Consortium,"/>
            <person name="Marcussen T."/>
            <person name="Sandve S.R."/>
            <person name="Heier L."/>
            <person name="Spannagl M."/>
            <person name="Pfeifer M."/>
            <person name="Jakobsen K.S."/>
            <person name="Wulff B.B."/>
            <person name="Steuernagel B."/>
            <person name="Mayer K.F."/>
            <person name="Olsen O.A."/>
        </authorList>
    </citation>
    <scope>NUCLEOTIDE SEQUENCE [LARGE SCALE GENOMIC DNA]</scope>
    <source>
        <strain evidence="15">cv. AL8/78</strain>
    </source>
</reference>
<keyword evidence="6 12" id="KW-1133">Transmembrane helix</keyword>
<reference evidence="14" key="4">
    <citation type="submission" date="2019-03" db="UniProtKB">
        <authorList>
            <consortium name="EnsemblPlants"/>
        </authorList>
    </citation>
    <scope>IDENTIFICATION</scope>
</reference>
<keyword evidence="8 11" id="KW-0129">CBS domain</keyword>
<name>A0A453H4U1_AEGTS</name>
<evidence type="ECO:0000256" key="11">
    <source>
        <dbReference type="PROSITE-ProRule" id="PRU00703"/>
    </source>
</evidence>
<evidence type="ECO:0000313" key="14">
    <source>
        <dbReference type="EnsemblPlants" id="AET4Gv20067600.33"/>
    </source>
</evidence>
<dbReference type="AlphaFoldDB" id="A0A453H4U1"/>
<organism evidence="14 15">
    <name type="scientific">Aegilops tauschii subsp. strangulata</name>
    <name type="common">Goatgrass</name>
    <dbReference type="NCBI Taxonomy" id="200361"/>
    <lineage>
        <taxon>Eukaryota</taxon>
        <taxon>Viridiplantae</taxon>
        <taxon>Streptophyta</taxon>
        <taxon>Embryophyta</taxon>
        <taxon>Tracheophyta</taxon>
        <taxon>Spermatophyta</taxon>
        <taxon>Magnoliopsida</taxon>
        <taxon>Liliopsida</taxon>
        <taxon>Poales</taxon>
        <taxon>Poaceae</taxon>
        <taxon>BOP clade</taxon>
        <taxon>Pooideae</taxon>
        <taxon>Triticodae</taxon>
        <taxon>Triticeae</taxon>
        <taxon>Triticinae</taxon>
        <taxon>Aegilops</taxon>
    </lineage>
</organism>
<feature type="domain" description="CBS" evidence="13">
    <location>
        <begin position="249"/>
        <end position="305"/>
    </location>
</feature>
<reference evidence="15" key="2">
    <citation type="journal article" date="2017" name="Nat. Plants">
        <title>The Aegilops tauschii genome reveals multiple impacts of transposons.</title>
        <authorList>
            <person name="Zhao G."/>
            <person name="Zou C."/>
            <person name="Li K."/>
            <person name="Wang K."/>
            <person name="Li T."/>
            <person name="Gao L."/>
            <person name="Zhang X."/>
            <person name="Wang H."/>
            <person name="Yang Z."/>
            <person name="Liu X."/>
            <person name="Jiang W."/>
            <person name="Mao L."/>
            <person name="Kong X."/>
            <person name="Jiao Y."/>
            <person name="Jia J."/>
        </authorList>
    </citation>
    <scope>NUCLEOTIDE SEQUENCE [LARGE SCALE GENOMIC DNA]</scope>
    <source>
        <strain evidence="15">cv. AL8/78</strain>
    </source>
</reference>
<dbReference type="SUPFAM" id="SSF81340">
    <property type="entry name" value="Clc chloride channel"/>
    <property type="match status" value="1"/>
</dbReference>
<evidence type="ECO:0000256" key="1">
    <source>
        <dbReference type="ARBA" id="ARBA00004141"/>
    </source>
</evidence>
<comment type="subcellular location">
    <subcellularLocation>
        <location evidence="1 12">Membrane</location>
        <topology evidence="1 12">Multi-pass membrane protein</topology>
    </subcellularLocation>
</comment>
<reference evidence="14" key="5">
    <citation type="journal article" date="2021" name="G3 (Bethesda)">
        <title>Aegilops tauschii genome assembly Aet v5.0 features greater sequence contiguity and improved annotation.</title>
        <authorList>
            <person name="Wang L."/>
            <person name="Zhu T."/>
            <person name="Rodriguez J.C."/>
            <person name="Deal K.R."/>
            <person name="Dubcovsky J."/>
            <person name="McGuire P.E."/>
            <person name="Lux T."/>
            <person name="Spannagl M."/>
            <person name="Mayer K.F.X."/>
            <person name="Baldrich P."/>
            <person name="Meyers B.C."/>
            <person name="Huo N."/>
            <person name="Gu Y.Q."/>
            <person name="Zhou H."/>
            <person name="Devos K.M."/>
            <person name="Bennetzen J.L."/>
            <person name="Unver T."/>
            <person name="Budak H."/>
            <person name="Gulick P.J."/>
            <person name="Galiba G."/>
            <person name="Kalapos B."/>
            <person name="Nelson D.R."/>
            <person name="Li P."/>
            <person name="You F.M."/>
            <person name="Luo M.C."/>
            <person name="Dvorak J."/>
        </authorList>
    </citation>
    <scope>NUCLEOTIDE SEQUENCE [LARGE SCALE GENOMIC DNA]</scope>
    <source>
        <strain evidence="14">cv. AL8/78</strain>
    </source>
</reference>
<keyword evidence="5" id="KW-0677">Repeat</keyword>
<dbReference type="PANTHER" id="PTHR11689:SF136">
    <property type="entry name" value="H(+)_CL(-) EXCHANGE TRANSPORTER 7"/>
    <property type="match status" value="1"/>
</dbReference>
<evidence type="ECO:0000256" key="5">
    <source>
        <dbReference type="ARBA" id="ARBA00022737"/>
    </source>
</evidence>
<comment type="similarity">
    <text evidence="2 12">Belongs to the chloride channel (TC 2.A.49) family.</text>
</comment>
<keyword evidence="3 12" id="KW-0813">Transport</keyword>
<dbReference type="InterPro" id="IPR001807">
    <property type="entry name" value="ClC"/>
</dbReference>
<dbReference type="SMART" id="SM00116">
    <property type="entry name" value="CBS"/>
    <property type="match status" value="2"/>
</dbReference>
<keyword evidence="15" id="KW-1185">Reference proteome</keyword>
<keyword evidence="4 12" id="KW-0812">Transmembrane</keyword>
<sequence>QVMFYSLAVVTFGTAVPAGQFVPGIMIGSTYGRLVGMSVVKFYKKLNVDEGTYALLGAASFLGGSMRMTVSLCVIMVEITNNLQLLPLIMLVLLISKAVGDFFNEGLYEEQARLKGIPLLDSRPKQVMRNMNAKDACKNQKVVCLPRVSRVVDIVSVLQSNKHNGFPIVERGQNGESLVIGLILRSHLLVLLQSKVDFQNTPFPCGPGILNRHNFSDFVKPASSKGKSIDDIHLTDEELGLYLDLAPFLNPSPYIVPEDMSLAKVYNLFRQLGLRHIFVVPRPSRVVGLITRKDLLLEEDGNTATTELQSTSVRSILSTSCKLSFSLLRRNAQN</sequence>
<reference evidence="14" key="3">
    <citation type="journal article" date="2017" name="Nature">
        <title>Genome sequence of the progenitor of the wheat D genome Aegilops tauschii.</title>
        <authorList>
            <person name="Luo M.C."/>
            <person name="Gu Y.Q."/>
            <person name="Puiu D."/>
            <person name="Wang H."/>
            <person name="Twardziok S.O."/>
            <person name="Deal K.R."/>
            <person name="Huo N."/>
            <person name="Zhu T."/>
            <person name="Wang L."/>
            <person name="Wang Y."/>
            <person name="McGuire P.E."/>
            <person name="Liu S."/>
            <person name="Long H."/>
            <person name="Ramasamy R.K."/>
            <person name="Rodriguez J.C."/>
            <person name="Van S.L."/>
            <person name="Yuan L."/>
            <person name="Wang Z."/>
            <person name="Xia Z."/>
            <person name="Xiao L."/>
            <person name="Anderson O.D."/>
            <person name="Ouyang S."/>
            <person name="Liang Y."/>
            <person name="Zimin A.V."/>
            <person name="Pertea G."/>
            <person name="Qi P."/>
            <person name="Bennetzen J.L."/>
            <person name="Dai X."/>
            <person name="Dawson M.W."/>
            <person name="Muller H.G."/>
            <person name="Kugler K."/>
            <person name="Rivarola-Duarte L."/>
            <person name="Spannagl M."/>
            <person name="Mayer K.F.X."/>
            <person name="Lu F.H."/>
            <person name="Bevan M.W."/>
            <person name="Leroy P."/>
            <person name="Li P."/>
            <person name="You F.M."/>
            <person name="Sun Q."/>
            <person name="Liu Z."/>
            <person name="Lyons E."/>
            <person name="Wicker T."/>
            <person name="Salzberg S.L."/>
            <person name="Devos K.M."/>
            <person name="Dvorak J."/>
        </authorList>
    </citation>
    <scope>NUCLEOTIDE SEQUENCE [LARGE SCALE GENOMIC DNA]</scope>
    <source>
        <strain evidence="14">cv. AL8/78</strain>
    </source>
</reference>
<dbReference type="Proteomes" id="UP000015105">
    <property type="component" value="Chromosome 4D"/>
</dbReference>
<dbReference type="SUPFAM" id="SSF54631">
    <property type="entry name" value="CBS-domain pair"/>
    <property type="match status" value="1"/>
</dbReference>
<keyword evidence="7 12" id="KW-0406">Ion transport</keyword>
<dbReference type="Pfam" id="PF00571">
    <property type="entry name" value="CBS"/>
    <property type="match status" value="1"/>
</dbReference>
<evidence type="ECO:0000256" key="4">
    <source>
        <dbReference type="ARBA" id="ARBA00022692"/>
    </source>
</evidence>
<dbReference type="FunFam" id="3.10.580.10:FF:000047">
    <property type="entry name" value="Chloride channel protein"/>
    <property type="match status" value="1"/>
</dbReference>
<dbReference type="PRINTS" id="PR00762">
    <property type="entry name" value="CLCHANNEL"/>
</dbReference>
<evidence type="ECO:0000256" key="10">
    <source>
        <dbReference type="ARBA" id="ARBA00023214"/>
    </source>
</evidence>
<comment type="caution">
    <text evidence="12">Lacks conserved residue(s) required for the propagation of feature annotation.</text>
</comment>
<proteinExistence type="inferred from homology"/>
<evidence type="ECO:0000256" key="2">
    <source>
        <dbReference type="ARBA" id="ARBA00009476"/>
    </source>
</evidence>
<dbReference type="InterPro" id="IPR014743">
    <property type="entry name" value="Cl-channel_core"/>
</dbReference>
<evidence type="ECO:0000256" key="7">
    <source>
        <dbReference type="ARBA" id="ARBA00023065"/>
    </source>
</evidence>
<feature type="transmembrane region" description="Helical" evidence="12">
    <location>
        <begin position="6"/>
        <end position="32"/>
    </location>
</feature>
<dbReference type="Pfam" id="PF00654">
    <property type="entry name" value="Voltage_CLC"/>
    <property type="match status" value="1"/>
</dbReference>
<keyword evidence="10 12" id="KW-0868">Chloride</keyword>
<keyword evidence="9 12" id="KW-0472">Membrane</keyword>
<dbReference type="PANTHER" id="PTHR11689">
    <property type="entry name" value="CHLORIDE CHANNEL PROTEIN CLC FAMILY MEMBER"/>
    <property type="match status" value="1"/>
</dbReference>
<dbReference type="InterPro" id="IPR000644">
    <property type="entry name" value="CBS_dom"/>
</dbReference>
<dbReference type="PROSITE" id="PS51371">
    <property type="entry name" value="CBS"/>
    <property type="match status" value="1"/>
</dbReference>
<dbReference type="Gene3D" id="1.10.3080.10">
    <property type="entry name" value="Clc chloride channel"/>
    <property type="match status" value="1"/>
</dbReference>
<dbReference type="EnsemblPlants" id="AET4Gv20067600.33">
    <property type="protein sequence ID" value="AET4Gv20067600.33"/>
    <property type="gene ID" value="AET4Gv20067600"/>
</dbReference>
<dbReference type="CDD" id="cd04591">
    <property type="entry name" value="CBS_pair_voltage-gated_CLC_euk_bac"/>
    <property type="match status" value="1"/>
</dbReference>
<dbReference type="Gene3D" id="3.10.580.10">
    <property type="entry name" value="CBS-domain"/>
    <property type="match status" value="1"/>
</dbReference>